<dbReference type="Proteomes" id="UP001500668">
    <property type="component" value="Unassembled WGS sequence"/>
</dbReference>
<accession>A0ABN1F039</accession>
<keyword evidence="3" id="KW-1185">Reference proteome</keyword>
<evidence type="ECO:0000313" key="2">
    <source>
        <dbReference type="EMBL" id="GAA0578890.1"/>
    </source>
</evidence>
<evidence type="ECO:0000256" key="1">
    <source>
        <dbReference type="SAM" id="MobiDB-lite"/>
    </source>
</evidence>
<protein>
    <submittedName>
        <fullName evidence="2">Uncharacterized protein</fullName>
    </submittedName>
</protein>
<feature type="region of interest" description="Disordered" evidence="1">
    <location>
        <begin position="1"/>
        <end position="124"/>
    </location>
</feature>
<organism evidence="2 3">
    <name type="scientific">Streptomyces crystallinus</name>
    <dbReference type="NCBI Taxonomy" id="68191"/>
    <lineage>
        <taxon>Bacteria</taxon>
        <taxon>Bacillati</taxon>
        <taxon>Actinomycetota</taxon>
        <taxon>Actinomycetes</taxon>
        <taxon>Kitasatosporales</taxon>
        <taxon>Streptomycetaceae</taxon>
        <taxon>Streptomyces</taxon>
    </lineage>
</organism>
<comment type="caution">
    <text evidence="2">The sequence shown here is derived from an EMBL/GenBank/DDBJ whole genome shotgun (WGS) entry which is preliminary data.</text>
</comment>
<proteinExistence type="predicted"/>
<feature type="compositionally biased region" description="Gly residues" evidence="1">
    <location>
        <begin position="70"/>
        <end position="102"/>
    </location>
</feature>
<reference evidence="3" key="1">
    <citation type="journal article" date="2019" name="Int. J. Syst. Evol. Microbiol.">
        <title>The Global Catalogue of Microorganisms (GCM) 10K type strain sequencing project: providing services to taxonomists for standard genome sequencing and annotation.</title>
        <authorList>
            <consortium name="The Broad Institute Genomics Platform"/>
            <consortium name="The Broad Institute Genome Sequencing Center for Infectious Disease"/>
            <person name="Wu L."/>
            <person name="Ma J."/>
        </authorList>
    </citation>
    <scope>NUCLEOTIDE SEQUENCE [LARGE SCALE GENOMIC DNA]</scope>
    <source>
        <strain evidence="3">JCM 5067</strain>
    </source>
</reference>
<evidence type="ECO:0000313" key="3">
    <source>
        <dbReference type="Proteomes" id="UP001500668"/>
    </source>
</evidence>
<name>A0ABN1F039_9ACTN</name>
<gene>
    <name evidence="2" type="ORF">GCM10010394_04280</name>
</gene>
<dbReference type="EMBL" id="BAAACA010000004">
    <property type="protein sequence ID" value="GAA0578890.1"/>
    <property type="molecule type" value="Genomic_DNA"/>
</dbReference>
<sequence>MNGGPDDGDDAALPAGIHDHVEPRVPWPADGTPLGLTPNELRLVPTEELLSKHDNPSPTAPGDPDEPRDGGGVGGDVSGGDGGLRCGYAEGVGGEGEGGHGGIRSRQGAAADPPPSAKDCDGPIRPIVSLSVAAASMAS</sequence>
<feature type="compositionally biased region" description="Acidic residues" evidence="1">
    <location>
        <begin position="1"/>
        <end position="10"/>
    </location>
</feature>